<dbReference type="Proteomes" id="UP001627154">
    <property type="component" value="Unassembled WGS sequence"/>
</dbReference>
<keyword evidence="2" id="KW-1185">Reference proteome</keyword>
<evidence type="ECO:0000313" key="1">
    <source>
        <dbReference type="EMBL" id="KAL3392248.1"/>
    </source>
</evidence>
<gene>
    <name evidence="1" type="ORF">TKK_013079</name>
</gene>
<evidence type="ECO:0000313" key="2">
    <source>
        <dbReference type="Proteomes" id="UP001627154"/>
    </source>
</evidence>
<organism evidence="1 2">
    <name type="scientific">Trichogramma kaykai</name>
    <dbReference type="NCBI Taxonomy" id="54128"/>
    <lineage>
        <taxon>Eukaryota</taxon>
        <taxon>Metazoa</taxon>
        <taxon>Ecdysozoa</taxon>
        <taxon>Arthropoda</taxon>
        <taxon>Hexapoda</taxon>
        <taxon>Insecta</taxon>
        <taxon>Pterygota</taxon>
        <taxon>Neoptera</taxon>
        <taxon>Endopterygota</taxon>
        <taxon>Hymenoptera</taxon>
        <taxon>Apocrita</taxon>
        <taxon>Proctotrupomorpha</taxon>
        <taxon>Chalcidoidea</taxon>
        <taxon>Trichogrammatidae</taxon>
        <taxon>Trichogramma</taxon>
    </lineage>
</organism>
<accession>A0ABD2WGY4</accession>
<name>A0ABD2WGY4_9HYME</name>
<proteinExistence type="predicted"/>
<sequence length="328" mass="37697">MLKHQIQSSRNDIINDILKSLKSNDVPVTAVECIRNALDNNQIKSKILSKCDDILYSYGIIFSFVDLEYKIFDLLKAYKGFYEAEKIDFATKLETISDGDKLNPTDSFGWYVPLEKTIKSFLEITNMFDSILNYISELRLENNFISNVMQAKFWKKFVEPLNELILPFYVYHDDLEVGNALGPHAGTNKFGCTYASLGCLPPIIASQLDSIFFVFLDRSEVAKKVGNYEIFKHLINELNFLRNTGIVINYNSENILVKFQLVQIVGDNLGLNTMLGFVSSFNCNFSCRICEVTSEESSYMIVEDESQFRTKENYELDIEIDDFRQTGR</sequence>
<dbReference type="EMBL" id="JBJJXI010000106">
    <property type="protein sequence ID" value="KAL3392248.1"/>
    <property type="molecule type" value="Genomic_DNA"/>
</dbReference>
<reference evidence="1 2" key="1">
    <citation type="journal article" date="2024" name="bioRxiv">
        <title>A reference genome for Trichogramma kaykai: A tiny desert-dwelling parasitoid wasp with competing sex-ratio distorters.</title>
        <authorList>
            <person name="Culotta J."/>
            <person name="Lindsey A.R."/>
        </authorList>
    </citation>
    <scope>NUCLEOTIDE SEQUENCE [LARGE SCALE GENOMIC DNA]</scope>
    <source>
        <strain evidence="1 2">KSX58</strain>
    </source>
</reference>
<protein>
    <submittedName>
        <fullName evidence="1">Uncharacterized protein</fullName>
    </submittedName>
</protein>
<dbReference type="AlphaFoldDB" id="A0ABD2WGY4"/>
<comment type="caution">
    <text evidence="1">The sequence shown here is derived from an EMBL/GenBank/DDBJ whole genome shotgun (WGS) entry which is preliminary data.</text>
</comment>